<comment type="similarity">
    <text evidence="11">Belongs to the protein kinase superfamily. Ser/Thr protein kinase family.</text>
</comment>
<evidence type="ECO:0000259" key="14">
    <source>
        <dbReference type="PROSITE" id="PS50927"/>
    </source>
</evidence>
<dbReference type="GO" id="GO:0005524">
    <property type="term" value="F:ATP binding"/>
    <property type="evidence" value="ECO:0007669"/>
    <property type="project" value="UniProtKB-KW"/>
</dbReference>
<dbReference type="PANTHER" id="PTHR32444">
    <property type="entry name" value="BULB-TYPE LECTIN DOMAIN-CONTAINING PROTEIN"/>
    <property type="match status" value="1"/>
</dbReference>
<dbReference type="InterPro" id="IPR036426">
    <property type="entry name" value="Bulb-type_lectin_dom_sf"/>
</dbReference>
<reference evidence="15" key="1">
    <citation type="submission" date="2013-07" db="EMBL/GenBank/DDBJ databases">
        <title>The genome of Eucalyptus grandis.</title>
        <authorList>
            <person name="Schmutz J."/>
            <person name="Hayes R."/>
            <person name="Myburg A."/>
            <person name="Tuskan G."/>
            <person name="Grattapaglia D."/>
            <person name="Rokhsar D.S."/>
        </authorList>
    </citation>
    <scope>NUCLEOTIDE SEQUENCE</scope>
    <source>
        <tissue evidence="15">Leaf extractions</tissue>
    </source>
</reference>
<dbReference type="Pfam" id="PF00954">
    <property type="entry name" value="S_locus_glycop"/>
    <property type="match status" value="1"/>
</dbReference>
<dbReference type="SMART" id="SM00220">
    <property type="entry name" value="S_TKc"/>
    <property type="match status" value="1"/>
</dbReference>
<dbReference type="InterPro" id="IPR003609">
    <property type="entry name" value="Pan_app"/>
</dbReference>
<dbReference type="AlphaFoldDB" id="A0A059BVR4"/>
<evidence type="ECO:0000256" key="7">
    <source>
        <dbReference type="ARBA" id="ARBA00023157"/>
    </source>
</evidence>
<dbReference type="eggNOG" id="ENOG502QSMT">
    <property type="taxonomic scope" value="Eukaryota"/>
</dbReference>
<dbReference type="PROSITE" id="PS50927">
    <property type="entry name" value="BULB_LECTIN"/>
    <property type="match status" value="1"/>
</dbReference>
<dbReference type="SUPFAM" id="SSF51110">
    <property type="entry name" value="alpha-D-mannose-specific plant lectins"/>
    <property type="match status" value="1"/>
</dbReference>
<accession>A0A059BVR4</accession>
<evidence type="ECO:0000313" key="15">
    <source>
        <dbReference type="EMBL" id="KCW69735.1"/>
    </source>
</evidence>
<evidence type="ECO:0000256" key="1">
    <source>
        <dbReference type="ARBA" id="ARBA00022527"/>
    </source>
</evidence>
<proteinExistence type="inferred from homology"/>
<dbReference type="SMART" id="SM00108">
    <property type="entry name" value="B_lectin"/>
    <property type="match status" value="1"/>
</dbReference>
<evidence type="ECO:0000256" key="11">
    <source>
        <dbReference type="PIRNR" id="PIRNR000641"/>
    </source>
</evidence>
<dbReference type="Gene3D" id="1.10.510.10">
    <property type="entry name" value="Transferase(Phosphotransferase) domain 1"/>
    <property type="match status" value="1"/>
</dbReference>
<sequence>MASYQLTEKACGSRSALKLQGSSFFSDLSSPFLPSSYSLSRFADFENLTTSSSMKDFVALSMCLVLFSCNALVSNALDTITTNQSIQDGESLISAGETFELGFFSRGDPPKRYLGIWYKKITTTIVWVANRVAPLADASGTLRVTSHGSLVLLDGNGSDVWSSNSSIPVRNPVAQLLDSGNLVVRDAEGSDPNNFLWQSFDHPTDTLLAGMKFGWNRTSGFNRYLTSWKSVDDPSPGNFTLLIDPNGYPQELLKQGSDIKFRSGPWNGLRFSGMPNLTPNPYYRYEFVLNEEEMYYHYELLSSSVISRLTLTNGIVQRFTWIDRTQGWTLYLAEPIDQCDYYASCGAYSSCRVNSSPVCRCLKGFVPRVSQEWDVLDWSNGCVRRNPLDCEKEIFVKYSWLKLPDTRSSWFNEVCMKSCSCMAYSNLNIRDGGSGCLLWFSELIDIREYSDNGQDLYIRMAASESALPSSHQKKHKLVMGLAVSFGSVFLILVLTICVLQCKKKKLKLPEVKWDSFESGDNCENPKEDLELPLFDLSTVALATNYFSTDNKLGEGGFGPVYKGVLRDGQEIAVKMLSRNSRQGLHEFKNEVLYVSKLQHRNLVKLLGCCIEEENLLIYEFMPNGSLDSFLFGPMQRKRLDWSTRFNIINGIARGPLYLHQDSRLRIIHRDVKASNVLLDYEMNPKISDFGLAKIFTGNETQANTNRVVGTYGYMSPEYALDGVFSTKSDVFSYGVLVLEIVSGKRNRGFHHPDHDHNLLGHAWRLFTEGRSMQLLDQLVENSCSTSEALRSIHIGLLCVQRCPDDRPSMSTVVMMLGSDIELPLPKEPGFFNERNLLQENTSQSQPNEMTMTVLYAR</sequence>
<dbReference type="PROSITE" id="PS00108">
    <property type="entry name" value="PROTEIN_KINASE_ST"/>
    <property type="match status" value="1"/>
</dbReference>
<feature type="domain" description="Bulb-type lectin" evidence="14">
    <location>
        <begin position="77"/>
        <end position="197"/>
    </location>
</feature>
<evidence type="ECO:0000256" key="5">
    <source>
        <dbReference type="ARBA" id="ARBA00022777"/>
    </source>
</evidence>
<dbReference type="CDD" id="cd14066">
    <property type="entry name" value="STKc_IRAK"/>
    <property type="match status" value="1"/>
</dbReference>
<dbReference type="PIRSF" id="PIRSF000641">
    <property type="entry name" value="SRK"/>
    <property type="match status" value="1"/>
</dbReference>
<organism evidence="15">
    <name type="scientific">Eucalyptus grandis</name>
    <name type="common">Flooded gum</name>
    <dbReference type="NCBI Taxonomy" id="71139"/>
    <lineage>
        <taxon>Eukaryota</taxon>
        <taxon>Viridiplantae</taxon>
        <taxon>Streptophyta</taxon>
        <taxon>Embryophyta</taxon>
        <taxon>Tracheophyta</taxon>
        <taxon>Spermatophyta</taxon>
        <taxon>Magnoliopsida</taxon>
        <taxon>eudicotyledons</taxon>
        <taxon>Gunneridae</taxon>
        <taxon>Pentapetalae</taxon>
        <taxon>rosids</taxon>
        <taxon>malvids</taxon>
        <taxon>Myrtales</taxon>
        <taxon>Myrtaceae</taxon>
        <taxon>Myrtoideae</taxon>
        <taxon>Eucalypteae</taxon>
        <taxon>Eucalyptus</taxon>
    </lineage>
</organism>
<dbReference type="FunFam" id="2.90.10.10:FF:000004">
    <property type="entry name" value="G-type lectin S-receptor-like serine/threonine-protein kinase"/>
    <property type="match status" value="1"/>
</dbReference>
<keyword evidence="5 11" id="KW-0418">Kinase</keyword>
<gene>
    <name evidence="15" type="ORF">EUGRSUZ_F03116</name>
</gene>
<keyword evidence="4 11" id="KW-0547">Nucleotide-binding</keyword>
<evidence type="ECO:0000256" key="3">
    <source>
        <dbReference type="ARBA" id="ARBA00022729"/>
    </source>
</evidence>
<evidence type="ECO:0000256" key="6">
    <source>
        <dbReference type="ARBA" id="ARBA00022840"/>
    </source>
</evidence>
<dbReference type="GO" id="GO:0004674">
    <property type="term" value="F:protein serine/threonine kinase activity"/>
    <property type="evidence" value="ECO:0007669"/>
    <property type="project" value="UniProtKB-KW"/>
</dbReference>
<keyword evidence="8" id="KW-0325">Glycoprotein</keyword>
<dbReference type="OMA" id="TMESVIM"/>
<dbReference type="Gene3D" id="2.90.10.10">
    <property type="entry name" value="Bulb-type lectin domain"/>
    <property type="match status" value="1"/>
</dbReference>
<dbReference type="Gramene" id="KCW69735">
    <property type="protein sequence ID" value="KCW69735"/>
    <property type="gene ID" value="EUGRSUZ_F03116"/>
</dbReference>
<evidence type="ECO:0000259" key="13">
    <source>
        <dbReference type="PROSITE" id="PS50011"/>
    </source>
</evidence>
<dbReference type="PROSITE" id="PS50011">
    <property type="entry name" value="PROTEIN_KINASE_DOM"/>
    <property type="match status" value="1"/>
</dbReference>
<keyword evidence="12" id="KW-1133">Transmembrane helix</keyword>
<comment type="catalytic activity">
    <reaction evidence="10 11">
        <text>L-seryl-[protein] + ATP = O-phospho-L-seryl-[protein] + ADP + H(+)</text>
        <dbReference type="Rhea" id="RHEA:17989"/>
        <dbReference type="Rhea" id="RHEA-COMP:9863"/>
        <dbReference type="Rhea" id="RHEA-COMP:11604"/>
        <dbReference type="ChEBI" id="CHEBI:15378"/>
        <dbReference type="ChEBI" id="CHEBI:29999"/>
        <dbReference type="ChEBI" id="CHEBI:30616"/>
        <dbReference type="ChEBI" id="CHEBI:83421"/>
        <dbReference type="ChEBI" id="CHEBI:456216"/>
        <dbReference type="EC" id="2.7.11.1"/>
    </reaction>
</comment>
<evidence type="ECO:0000256" key="8">
    <source>
        <dbReference type="ARBA" id="ARBA00023180"/>
    </source>
</evidence>
<dbReference type="InterPro" id="IPR024171">
    <property type="entry name" value="SRK-like_kinase"/>
</dbReference>
<dbReference type="CDD" id="cd01098">
    <property type="entry name" value="PAN_AP_plant"/>
    <property type="match status" value="1"/>
</dbReference>
<dbReference type="FunFam" id="3.30.200.20:FF:000195">
    <property type="entry name" value="G-type lectin S-receptor-like serine/threonine-protein kinase"/>
    <property type="match status" value="1"/>
</dbReference>
<dbReference type="PANTHER" id="PTHR32444:SF235">
    <property type="entry name" value="OS01G0783900 PROTEIN"/>
    <property type="match status" value="1"/>
</dbReference>
<dbReference type="InParanoid" id="A0A059BVR4"/>
<comment type="catalytic activity">
    <reaction evidence="9 11">
        <text>L-threonyl-[protein] + ATP = O-phospho-L-threonyl-[protein] + ADP + H(+)</text>
        <dbReference type="Rhea" id="RHEA:46608"/>
        <dbReference type="Rhea" id="RHEA-COMP:11060"/>
        <dbReference type="Rhea" id="RHEA-COMP:11605"/>
        <dbReference type="ChEBI" id="CHEBI:15378"/>
        <dbReference type="ChEBI" id="CHEBI:30013"/>
        <dbReference type="ChEBI" id="CHEBI:30616"/>
        <dbReference type="ChEBI" id="CHEBI:61977"/>
        <dbReference type="ChEBI" id="CHEBI:456216"/>
        <dbReference type="EC" id="2.7.11.1"/>
    </reaction>
</comment>
<dbReference type="Pfam" id="PF01453">
    <property type="entry name" value="B_lectin"/>
    <property type="match status" value="1"/>
</dbReference>
<keyword evidence="3" id="KW-0732">Signal</keyword>
<evidence type="ECO:0000256" key="9">
    <source>
        <dbReference type="ARBA" id="ARBA00047899"/>
    </source>
</evidence>
<keyword evidence="12" id="KW-0812">Transmembrane</keyword>
<feature type="transmembrane region" description="Helical" evidence="12">
    <location>
        <begin position="477"/>
        <end position="499"/>
    </location>
</feature>
<evidence type="ECO:0000256" key="2">
    <source>
        <dbReference type="ARBA" id="ARBA00022679"/>
    </source>
</evidence>
<evidence type="ECO:0000256" key="10">
    <source>
        <dbReference type="ARBA" id="ARBA00048679"/>
    </source>
</evidence>
<name>A0A059BVR4_EUCGR</name>
<dbReference type="Gene3D" id="3.30.200.20">
    <property type="entry name" value="Phosphorylase Kinase, domain 1"/>
    <property type="match status" value="1"/>
</dbReference>
<dbReference type="InterPro" id="IPR008271">
    <property type="entry name" value="Ser/Thr_kinase_AS"/>
</dbReference>
<dbReference type="InterPro" id="IPR000858">
    <property type="entry name" value="S_locus_glycoprot_dom"/>
</dbReference>
<dbReference type="GO" id="GO:0106310">
    <property type="term" value="F:protein serine kinase activity"/>
    <property type="evidence" value="ECO:0007669"/>
    <property type="project" value="RHEA"/>
</dbReference>
<dbReference type="InterPro" id="IPR011009">
    <property type="entry name" value="Kinase-like_dom_sf"/>
</dbReference>
<dbReference type="InterPro" id="IPR001480">
    <property type="entry name" value="Bulb-type_lectin_dom"/>
</dbReference>
<dbReference type="Pfam" id="PF07714">
    <property type="entry name" value="PK_Tyr_Ser-Thr"/>
    <property type="match status" value="1"/>
</dbReference>
<dbReference type="CDD" id="cd00028">
    <property type="entry name" value="B_lectin"/>
    <property type="match status" value="1"/>
</dbReference>
<evidence type="ECO:0000256" key="4">
    <source>
        <dbReference type="ARBA" id="ARBA00022741"/>
    </source>
</evidence>
<dbReference type="InterPro" id="IPR001245">
    <property type="entry name" value="Ser-Thr/Tyr_kinase_cat_dom"/>
</dbReference>
<dbReference type="Pfam" id="PF08276">
    <property type="entry name" value="PAN_2"/>
    <property type="match status" value="1"/>
</dbReference>
<dbReference type="EMBL" id="KK198758">
    <property type="protein sequence ID" value="KCW69735.1"/>
    <property type="molecule type" value="Genomic_DNA"/>
</dbReference>
<dbReference type="EC" id="2.7.11.1" evidence="11"/>
<evidence type="ECO:0000256" key="12">
    <source>
        <dbReference type="SAM" id="Phobius"/>
    </source>
</evidence>
<dbReference type="InterPro" id="IPR000719">
    <property type="entry name" value="Prot_kinase_dom"/>
</dbReference>
<feature type="domain" description="Protein kinase" evidence="13">
    <location>
        <begin position="546"/>
        <end position="830"/>
    </location>
</feature>
<keyword evidence="1 11" id="KW-0723">Serine/threonine-protein kinase</keyword>
<dbReference type="SUPFAM" id="SSF56112">
    <property type="entry name" value="Protein kinase-like (PK-like)"/>
    <property type="match status" value="1"/>
</dbReference>
<dbReference type="GO" id="GO:0048544">
    <property type="term" value="P:recognition of pollen"/>
    <property type="evidence" value="ECO:0007669"/>
    <property type="project" value="InterPro"/>
</dbReference>
<keyword evidence="2 11" id="KW-0808">Transferase</keyword>
<protein>
    <recommendedName>
        <fullName evidence="11">Receptor-like serine/threonine-protein kinase</fullName>
        <ecNumber evidence="11">2.7.11.1</ecNumber>
    </recommendedName>
</protein>
<keyword evidence="12" id="KW-0472">Membrane</keyword>
<dbReference type="FunFam" id="1.10.510.10:FF:000060">
    <property type="entry name" value="G-type lectin S-receptor-like serine/threonine-protein kinase"/>
    <property type="match status" value="1"/>
</dbReference>
<keyword evidence="6 11" id="KW-0067">ATP-binding</keyword>
<keyword evidence="7" id="KW-1015">Disulfide bond</keyword>